<sequence>MLKHSRRRALGLLIAAGIGIRLVPGASRALAAGEAEEPETTEDMEEAEEAESDEVECYDSKDFGPWKAQASDRSAGARLGEVPVLNPKACDLTIELQVNTDFDAKIFITGNPDELPEDFLIKPENRLIAKTAAGKVTVDEQLCGNCTDIYDDQVSVVLPLATAPLFRDEDSVELVIRLAGKEADCRFKVDTVTLRKALDWADERRDALAKERDDDKCVSPEGCFITTACCEVLGLGDDCFELRALRRYRDEVLAKQPGGVSDIARYYAQAPRILAGLSTQTRETRLLSVYARFVLPAAIAARLGLNRLAYRLYVRMLDELAPDMLTGAEQAPRPLR</sequence>
<evidence type="ECO:0000256" key="1">
    <source>
        <dbReference type="SAM" id="MobiDB-lite"/>
    </source>
</evidence>
<evidence type="ECO:0000313" key="3">
    <source>
        <dbReference type="Proteomes" id="UP000094472"/>
    </source>
</evidence>
<dbReference type="EMBL" id="LPWF01000016">
    <property type="protein sequence ID" value="ODR99739.1"/>
    <property type="molecule type" value="Genomic_DNA"/>
</dbReference>
<keyword evidence="3" id="KW-1185">Reference proteome</keyword>
<name>A0A1E3W1X4_9HYPH</name>
<protein>
    <submittedName>
        <fullName evidence="2">Uncharacterized protein</fullName>
    </submittedName>
</protein>
<dbReference type="PROSITE" id="PS51318">
    <property type="entry name" value="TAT"/>
    <property type="match status" value="1"/>
</dbReference>
<dbReference type="STRING" id="1774969.AUC69_09035"/>
<feature type="compositionally biased region" description="Acidic residues" evidence="1">
    <location>
        <begin position="34"/>
        <end position="54"/>
    </location>
</feature>
<comment type="caution">
    <text evidence="2">The sequence shown here is derived from an EMBL/GenBank/DDBJ whole genome shotgun (WGS) entry which is preliminary data.</text>
</comment>
<organism evidence="2 3">
    <name type="scientific">Methyloceanibacter superfactus</name>
    <dbReference type="NCBI Taxonomy" id="1774969"/>
    <lineage>
        <taxon>Bacteria</taxon>
        <taxon>Pseudomonadati</taxon>
        <taxon>Pseudomonadota</taxon>
        <taxon>Alphaproteobacteria</taxon>
        <taxon>Hyphomicrobiales</taxon>
        <taxon>Hyphomicrobiaceae</taxon>
        <taxon>Methyloceanibacter</taxon>
    </lineage>
</organism>
<reference evidence="2 3" key="1">
    <citation type="journal article" date="2016" name="Environ. Microbiol.">
        <title>New Methyloceanibacter diversity from North Sea sediments includes methanotroph containing solely the soluble methane monooxygenase.</title>
        <authorList>
            <person name="Vekeman B."/>
            <person name="Kerckhof F.M."/>
            <person name="Cremers G."/>
            <person name="de Vos P."/>
            <person name="Vandamme P."/>
            <person name="Boon N."/>
            <person name="Op den Camp H.J."/>
            <person name="Heylen K."/>
        </authorList>
    </citation>
    <scope>NUCLEOTIDE SEQUENCE [LARGE SCALE GENOMIC DNA]</scope>
    <source>
        <strain evidence="2 3">R-67175</strain>
    </source>
</reference>
<gene>
    <name evidence="2" type="ORF">AUC69_09035</name>
</gene>
<proteinExistence type="predicted"/>
<evidence type="ECO:0000313" key="2">
    <source>
        <dbReference type="EMBL" id="ODR99739.1"/>
    </source>
</evidence>
<feature type="region of interest" description="Disordered" evidence="1">
    <location>
        <begin position="31"/>
        <end position="54"/>
    </location>
</feature>
<dbReference type="OrthoDB" id="583109at2"/>
<dbReference type="RefSeq" id="WP_069441284.1">
    <property type="nucleotide sequence ID" value="NZ_LPWF01000016.1"/>
</dbReference>
<dbReference type="InterPro" id="IPR006311">
    <property type="entry name" value="TAT_signal"/>
</dbReference>
<dbReference type="AlphaFoldDB" id="A0A1E3W1X4"/>
<accession>A0A1E3W1X4</accession>
<dbReference type="Proteomes" id="UP000094472">
    <property type="component" value="Unassembled WGS sequence"/>
</dbReference>